<name>A0A7E4UYD2_PANRE</name>
<dbReference type="AlphaFoldDB" id="A0A7E4UYD2"/>
<evidence type="ECO:0000256" key="1">
    <source>
        <dbReference type="SAM" id="MobiDB-lite"/>
    </source>
</evidence>
<accession>A0A7E4UYD2</accession>
<protein>
    <submittedName>
        <fullName evidence="4">LapA_dom domain-containing protein</fullName>
    </submittedName>
</protein>
<feature type="transmembrane region" description="Helical" evidence="2">
    <location>
        <begin position="43"/>
        <end position="70"/>
    </location>
</feature>
<reference evidence="3" key="1">
    <citation type="journal article" date="2013" name="Genetics">
        <title>The draft genome and transcriptome of Panagrellus redivivus are shaped by the harsh demands of a free-living lifestyle.</title>
        <authorList>
            <person name="Srinivasan J."/>
            <person name="Dillman A.R."/>
            <person name="Macchietto M.G."/>
            <person name="Heikkinen L."/>
            <person name="Lakso M."/>
            <person name="Fracchia K.M."/>
            <person name="Antoshechkin I."/>
            <person name="Mortazavi A."/>
            <person name="Wong G."/>
            <person name="Sternberg P.W."/>
        </authorList>
    </citation>
    <scope>NUCLEOTIDE SEQUENCE [LARGE SCALE GENOMIC DNA]</scope>
    <source>
        <strain evidence="3">MT8872</strain>
    </source>
</reference>
<keyword evidence="2" id="KW-0472">Membrane</keyword>
<feature type="region of interest" description="Disordered" evidence="1">
    <location>
        <begin position="78"/>
        <end position="113"/>
    </location>
</feature>
<keyword evidence="3" id="KW-1185">Reference proteome</keyword>
<reference evidence="4" key="2">
    <citation type="submission" date="2020-10" db="UniProtKB">
        <authorList>
            <consortium name="WormBaseParasite"/>
        </authorList>
    </citation>
    <scope>IDENTIFICATION</scope>
</reference>
<dbReference type="Proteomes" id="UP000492821">
    <property type="component" value="Unassembled WGS sequence"/>
</dbReference>
<dbReference type="WBParaSite" id="Pan_g14317.t1">
    <property type="protein sequence ID" value="Pan_g14317.t1"/>
    <property type="gene ID" value="Pan_g14317"/>
</dbReference>
<evidence type="ECO:0000313" key="3">
    <source>
        <dbReference type="Proteomes" id="UP000492821"/>
    </source>
</evidence>
<keyword evidence="2" id="KW-1133">Transmembrane helix</keyword>
<proteinExistence type="predicted"/>
<sequence>MNVQAILFTVILAIGILMILIPSNEKGVSDENSRMSKGTIAGVTWSGVVLTVIGVVGLIYTLGEIVLRGYRKHHKNVKRKLETQEYNRTRRNTQPQPQKPKTVSFIDTNSHIV</sequence>
<evidence type="ECO:0000256" key="2">
    <source>
        <dbReference type="SAM" id="Phobius"/>
    </source>
</evidence>
<feature type="compositionally biased region" description="Basic and acidic residues" evidence="1">
    <location>
        <begin position="79"/>
        <end position="88"/>
    </location>
</feature>
<keyword evidence="2" id="KW-0812">Transmembrane</keyword>
<feature type="compositionally biased region" description="Polar residues" evidence="1">
    <location>
        <begin position="92"/>
        <end position="113"/>
    </location>
</feature>
<organism evidence="3 4">
    <name type="scientific">Panagrellus redivivus</name>
    <name type="common">Microworm</name>
    <dbReference type="NCBI Taxonomy" id="6233"/>
    <lineage>
        <taxon>Eukaryota</taxon>
        <taxon>Metazoa</taxon>
        <taxon>Ecdysozoa</taxon>
        <taxon>Nematoda</taxon>
        <taxon>Chromadorea</taxon>
        <taxon>Rhabditida</taxon>
        <taxon>Tylenchina</taxon>
        <taxon>Panagrolaimomorpha</taxon>
        <taxon>Panagrolaimoidea</taxon>
        <taxon>Panagrolaimidae</taxon>
        <taxon>Panagrellus</taxon>
    </lineage>
</organism>
<evidence type="ECO:0000313" key="4">
    <source>
        <dbReference type="WBParaSite" id="Pan_g14317.t1"/>
    </source>
</evidence>
<feature type="transmembrane region" description="Helical" evidence="2">
    <location>
        <begin position="5"/>
        <end position="23"/>
    </location>
</feature>